<dbReference type="Pfam" id="PF22042">
    <property type="entry name" value="EF-G_D2"/>
    <property type="match status" value="1"/>
</dbReference>
<dbReference type="Gene3D" id="3.40.50.300">
    <property type="entry name" value="P-loop containing nucleotide triphosphate hydrolases"/>
    <property type="match status" value="1"/>
</dbReference>
<evidence type="ECO:0000256" key="10">
    <source>
        <dbReference type="RuleBase" id="RU000644"/>
    </source>
</evidence>
<keyword evidence="6 9" id="KW-0547">Nucleotide-binding</keyword>
<dbReference type="PANTHER" id="PTHR43381">
    <property type="entry name" value="TRANSLATION INITIATION FACTOR IF-2-RELATED"/>
    <property type="match status" value="1"/>
</dbReference>
<keyword evidence="4 9" id="KW-0963">Cytoplasm</keyword>
<dbReference type="SUPFAM" id="SSF52156">
    <property type="entry name" value="Initiation factor IF2/eIF5b, domain 3"/>
    <property type="match status" value="1"/>
</dbReference>
<evidence type="ECO:0000256" key="5">
    <source>
        <dbReference type="ARBA" id="ARBA00022540"/>
    </source>
</evidence>
<dbReference type="Gene3D" id="2.40.30.10">
    <property type="entry name" value="Translation factors"/>
    <property type="match status" value="2"/>
</dbReference>
<feature type="binding site" evidence="9">
    <location>
        <begin position="637"/>
        <end position="641"/>
    </location>
    <ligand>
        <name>GTP</name>
        <dbReference type="ChEBI" id="CHEBI:37565"/>
    </ligand>
</feature>
<dbReference type="RefSeq" id="WP_114209039.1">
    <property type="nucleotide sequence ID" value="NZ_CP030840.1"/>
</dbReference>
<dbReference type="InterPro" id="IPR044145">
    <property type="entry name" value="IF2_II"/>
</dbReference>
<comment type="function">
    <text evidence="9 10">One of the essential components for the initiation of protein synthesis. Protects formylmethionyl-tRNA from spontaneous hydrolysis and promotes its binding to the 30S ribosomal subunits. Also involved in the hydrolysis of GTP during the formation of the 70S ribosomal complex.</text>
</comment>
<dbReference type="InterPro" id="IPR006847">
    <property type="entry name" value="IF2_N"/>
</dbReference>
<dbReference type="GO" id="GO:0003924">
    <property type="term" value="F:GTPase activity"/>
    <property type="evidence" value="ECO:0007669"/>
    <property type="project" value="UniProtKB-UniRule"/>
</dbReference>
<feature type="compositionally biased region" description="Pro residues" evidence="12">
    <location>
        <begin position="105"/>
        <end position="119"/>
    </location>
</feature>
<sequence>MSKVRINDLARELEVKSREILETLTAVGVTEKKTHSSSLEGDEAERVRAYLRRGNRGSGGQHHAGGNGQKPKIDWSQVSKPGDAMREILRRKEEAAAASSQPRPVTAPPAVSTPPPAPPAVASASPVVPARPAFPAQAQRPAPPAQVAPPAPRRIVPQPRQEPRIVAAPPSVPAIAAKPPTGPVIARPPVATGIPNQSEVRPLPAAVPSAPVFVKPPVQEAPAVAVAVPPVARVEPVAPAAIPLAAPPPAAPAPVAAADAPAIAPAPAAPAADSVAAPVAPVTPPVNVRPGPPPPAPRRVIMPQTGPRPVYSAPAPPPPPPPRPAPVSGPMAGSQQGGIPGGPGGIQRGQPIFQRNRPGGSPGYGQRPQGSGQPYNTGGAPGSPARRPMHPTRSSPAGGPPGARPPMGGRPGFPPRPGFGAPRPGPGGAAGLVPPPGEAPRPQRPSGPPRGRGGNRRYEKTKEGPMKGFQPPPRFGGMQMSREPAPITRTITVTEGISVKDLAEKLGVRGKDLIATLLMRGVFVTVNQSLDAELVKDVARQFGADTQVITFEDQMANEAIENLLQQPNPDELEVTRPPVVTVMGHVDHGKTSLLDAIRETDVAAGEAGGITQHIGAYKVKFAKEGSPASGREIVFLDTPGHEAFTRMRARGAKVTDIVVIVVAADDGVMPQTLEAVDHAKAAGVPIIVAVNKIDKPDAQPDRVKQQLSDRGLAPEEWGGSTVFVEVSAKKRQNLDLLLEMICLVADIQNLKATPDRSAVGTVIEAKLDRGRGAVATILVQNGTLRNSDSFIMGNTFGKIRAMFDDRGRSINVAGPSTPVEILGLESMPDAGDTFLVVADRDKAKGVSQFRKMREREATLAKSSRVSLEGLAEQIKQAGVKELPLILKGDVTGSVEVLADSLQKMSTEKVRIKVIHTGVGAITESDILLASASNAIIIGFNVRPERKGADLAEQEGVEIRLHSIIYELQDEIRKAMLGLLDPVFKENYLGKAEVLNIFRIPKVGTIAGCRVSDGVLRRDADIRLTRGGEQVFKGKLNSLKRFKDDVREVTSGMECGIGINNFNDIQVGDQIEAFVTERVAAELTAQ</sequence>
<dbReference type="Gene3D" id="1.10.10.2480">
    <property type="match status" value="1"/>
</dbReference>
<evidence type="ECO:0000256" key="2">
    <source>
        <dbReference type="ARBA" id="ARBA00007733"/>
    </source>
</evidence>
<dbReference type="InterPro" id="IPR027417">
    <property type="entry name" value="P-loop_NTPase"/>
</dbReference>
<gene>
    <name evidence="9" type="primary">infB</name>
    <name evidence="14" type="ORF">ACPOL_4956</name>
</gene>
<dbReference type="OrthoDB" id="9811804at2"/>
<evidence type="ECO:0000259" key="13">
    <source>
        <dbReference type="PROSITE" id="PS51722"/>
    </source>
</evidence>
<dbReference type="CDD" id="cd01887">
    <property type="entry name" value="IF2_eIF5B"/>
    <property type="match status" value="1"/>
</dbReference>
<dbReference type="PROSITE" id="PS01176">
    <property type="entry name" value="IF2"/>
    <property type="match status" value="1"/>
</dbReference>
<comment type="subcellular location">
    <subcellularLocation>
        <location evidence="1 9 11">Cytoplasm</location>
    </subcellularLocation>
</comment>
<reference evidence="14 15" key="1">
    <citation type="journal article" date="2018" name="Front. Microbiol.">
        <title>Hydrolytic Capabilities as a Key to Environmental Success: Chitinolytic and Cellulolytic Acidobacteria From Acidic Sub-arctic Soils and Boreal Peatlands.</title>
        <authorList>
            <person name="Belova S.E."/>
            <person name="Ravin N.V."/>
            <person name="Pankratov T.A."/>
            <person name="Rakitin A.L."/>
            <person name="Ivanova A.A."/>
            <person name="Beletsky A.V."/>
            <person name="Mardanov A.V."/>
            <person name="Sinninghe Damste J.S."/>
            <person name="Dedysh S.N."/>
        </authorList>
    </citation>
    <scope>NUCLEOTIDE SEQUENCE [LARGE SCALE GENOMIC DNA]</scope>
    <source>
        <strain evidence="14 15">SBC82</strain>
    </source>
</reference>
<feature type="compositionally biased region" description="Low complexity" evidence="12">
    <location>
        <begin position="280"/>
        <end position="289"/>
    </location>
</feature>
<dbReference type="PROSITE" id="PS51722">
    <property type="entry name" value="G_TR_2"/>
    <property type="match status" value="1"/>
</dbReference>
<feature type="binding site" evidence="9">
    <location>
        <begin position="691"/>
        <end position="694"/>
    </location>
    <ligand>
        <name>GTP</name>
        <dbReference type="ChEBI" id="CHEBI:37565"/>
    </ligand>
</feature>
<keyword evidence="5 9" id="KW-0396">Initiation factor</keyword>
<dbReference type="Pfam" id="PF03144">
    <property type="entry name" value="GTP_EFTU_D2"/>
    <property type="match status" value="1"/>
</dbReference>
<dbReference type="InterPro" id="IPR000795">
    <property type="entry name" value="T_Tr_GTP-bd_dom"/>
</dbReference>
<dbReference type="Gene3D" id="3.40.50.10050">
    <property type="entry name" value="Translation initiation factor IF- 2, domain 3"/>
    <property type="match status" value="1"/>
</dbReference>
<accession>A0A2Z5G549</accession>
<dbReference type="NCBIfam" id="TIGR00487">
    <property type="entry name" value="IF-2"/>
    <property type="match status" value="1"/>
</dbReference>
<dbReference type="Pfam" id="PF00009">
    <property type="entry name" value="GTP_EFTU"/>
    <property type="match status" value="1"/>
</dbReference>
<dbReference type="InterPro" id="IPR004161">
    <property type="entry name" value="EFTu-like_2"/>
</dbReference>
<evidence type="ECO:0000256" key="4">
    <source>
        <dbReference type="ARBA" id="ARBA00022490"/>
    </source>
</evidence>
<dbReference type="InterPro" id="IPR036925">
    <property type="entry name" value="TIF_IF2_dom3_sf"/>
</dbReference>
<evidence type="ECO:0000256" key="8">
    <source>
        <dbReference type="ARBA" id="ARBA00023134"/>
    </source>
</evidence>
<dbReference type="InterPro" id="IPR023115">
    <property type="entry name" value="TIF_IF2_dom3"/>
</dbReference>
<feature type="compositionally biased region" description="Pro residues" evidence="12">
    <location>
        <begin position="433"/>
        <end position="448"/>
    </location>
</feature>
<feature type="compositionally biased region" description="Gly residues" evidence="12">
    <location>
        <begin position="335"/>
        <end position="347"/>
    </location>
</feature>
<dbReference type="GO" id="GO:0005829">
    <property type="term" value="C:cytosol"/>
    <property type="evidence" value="ECO:0007669"/>
    <property type="project" value="TreeGrafter"/>
</dbReference>
<dbReference type="FunFam" id="3.40.50.10050:FF:000001">
    <property type="entry name" value="Translation initiation factor IF-2"/>
    <property type="match status" value="1"/>
</dbReference>
<evidence type="ECO:0000256" key="7">
    <source>
        <dbReference type="ARBA" id="ARBA00022917"/>
    </source>
</evidence>
<feature type="compositionally biased region" description="Low complexity" evidence="12">
    <location>
        <begin position="153"/>
        <end position="173"/>
    </location>
</feature>
<dbReference type="FunFam" id="2.40.30.10:FF:000007">
    <property type="entry name" value="Translation initiation factor IF-2"/>
    <property type="match status" value="1"/>
</dbReference>
<evidence type="ECO:0000256" key="3">
    <source>
        <dbReference type="ARBA" id="ARBA00020675"/>
    </source>
</evidence>
<proteinExistence type="inferred from homology"/>
<dbReference type="FunFam" id="2.40.30.10:FF:000008">
    <property type="entry name" value="Translation initiation factor IF-2"/>
    <property type="match status" value="1"/>
</dbReference>
<evidence type="ECO:0000313" key="14">
    <source>
        <dbReference type="EMBL" id="AXC14218.1"/>
    </source>
</evidence>
<dbReference type="AlphaFoldDB" id="A0A2Z5G549"/>
<dbReference type="InterPro" id="IPR000178">
    <property type="entry name" value="TF_IF2_bacterial-like"/>
</dbReference>
<feature type="region of interest" description="Disordered" evidence="12">
    <location>
        <begin position="51"/>
        <end position="173"/>
    </location>
</feature>
<feature type="binding site" evidence="9">
    <location>
        <begin position="584"/>
        <end position="591"/>
    </location>
    <ligand>
        <name>GTP</name>
        <dbReference type="ChEBI" id="CHEBI:37565"/>
    </ligand>
</feature>
<dbReference type="KEGG" id="abas:ACPOL_4956"/>
<evidence type="ECO:0000256" key="9">
    <source>
        <dbReference type="HAMAP-Rule" id="MF_00100"/>
    </source>
</evidence>
<dbReference type="PANTHER" id="PTHR43381:SF5">
    <property type="entry name" value="TR-TYPE G DOMAIN-CONTAINING PROTEIN"/>
    <property type="match status" value="1"/>
</dbReference>
<feature type="compositionally biased region" description="Low complexity" evidence="12">
    <location>
        <begin position="298"/>
        <end position="313"/>
    </location>
</feature>
<evidence type="ECO:0000256" key="1">
    <source>
        <dbReference type="ARBA" id="ARBA00004496"/>
    </source>
</evidence>
<dbReference type="FunFam" id="3.40.50.300:FF:000019">
    <property type="entry name" value="Translation initiation factor IF-2"/>
    <property type="match status" value="1"/>
</dbReference>
<dbReference type="InterPro" id="IPR005225">
    <property type="entry name" value="Small_GTP-bd"/>
</dbReference>
<dbReference type="HAMAP" id="MF_00100_B">
    <property type="entry name" value="IF_2_B"/>
    <property type="match status" value="1"/>
</dbReference>
<organism evidence="14 15">
    <name type="scientific">Acidisarcina polymorpha</name>
    <dbReference type="NCBI Taxonomy" id="2211140"/>
    <lineage>
        <taxon>Bacteria</taxon>
        <taxon>Pseudomonadati</taxon>
        <taxon>Acidobacteriota</taxon>
        <taxon>Terriglobia</taxon>
        <taxon>Terriglobales</taxon>
        <taxon>Acidobacteriaceae</taxon>
        <taxon>Acidisarcina</taxon>
    </lineage>
</organism>
<evidence type="ECO:0000256" key="12">
    <source>
        <dbReference type="SAM" id="MobiDB-lite"/>
    </source>
</evidence>
<feature type="compositionally biased region" description="Basic and acidic residues" evidence="12">
    <location>
        <begin position="83"/>
        <end position="95"/>
    </location>
</feature>
<keyword evidence="15" id="KW-1185">Reference proteome</keyword>
<dbReference type="InterPro" id="IPR015760">
    <property type="entry name" value="TIF_IF2"/>
</dbReference>
<comment type="similarity">
    <text evidence="2 9 10">Belongs to the TRAFAC class translation factor GTPase superfamily. Classic translation factor GTPase family. IF-2 subfamily.</text>
</comment>
<dbReference type="GO" id="GO:0005525">
    <property type="term" value="F:GTP binding"/>
    <property type="evidence" value="ECO:0007669"/>
    <property type="project" value="UniProtKB-KW"/>
</dbReference>
<dbReference type="InterPro" id="IPR009000">
    <property type="entry name" value="Transl_B-barrel_sf"/>
</dbReference>
<evidence type="ECO:0000313" key="15">
    <source>
        <dbReference type="Proteomes" id="UP000253606"/>
    </source>
</evidence>
<protein>
    <recommendedName>
        <fullName evidence="3 9">Translation initiation factor IF-2</fullName>
    </recommendedName>
</protein>
<name>A0A2Z5G549_9BACT</name>
<evidence type="ECO:0000256" key="11">
    <source>
        <dbReference type="RuleBase" id="RU000645"/>
    </source>
</evidence>
<dbReference type="InterPro" id="IPR053905">
    <property type="entry name" value="EF-G-like_DII"/>
</dbReference>
<dbReference type="Proteomes" id="UP000253606">
    <property type="component" value="Chromosome"/>
</dbReference>
<feature type="compositionally biased region" description="Low complexity" evidence="12">
    <location>
        <begin position="120"/>
        <end position="140"/>
    </location>
</feature>
<dbReference type="CDD" id="cd03692">
    <property type="entry name" value="mtIF2_IVc"/>
    <property type="match status" value="1"/>
</dbReference>
<dbReference type="Pfam" id="PF04760">
    <property type="entry name" value="IF2_N"/>
    <property type="match status" value="2"/>
</dbReference>
<feature type="compositionally biased region" description="Basic and acidic residues" evidence="12">
    <location>
        <begin position="456"/>
        <end position="465"/>
    </location>
</feature>
<dbReference type="GO" id="GO:0003743">
    <property type="term" value="F:translation initiation factor activity"/>
    <property type="evidence" value="ECO:0007669"/>
    <property type="project" value="UniProtKB-UniRule"/>
</dbReference>
<feature type="domain" description="Tr-type G" evidence="13">
    <location>
        <begin position="575"/>
        <end position="751"/>
    </location>
</feature>
<dbReference type="SUPFAM" id="SSF52540">
    <property type="entry name" value="P-loop containing nucleoside triphosphate hydrolases"/>
    <property type="match status" value="1"/>
</dbReference>
<feature type="compositionally biased region" description="Pro residues" evidence="12">
    <location>
        <begin position="314"/>
        <end position="327"/>
    </location>
</feature>
<feature type="compositionally biased region" description="Gly residues" evidence="12">
    <location>
        <begin position="56"/>
        <end position="68"/>
    </location>
</feature>
<keyword evidence="8 9" id="KW-0342">GTP-binding</keyword>
<dbReference type="PRINTS" id="PR00315">
    <property type="entry name" value="ELONGATNFCT"/>
</dbReference>
<evidence type="ECO:0000256" key="6">
    <source>
        <dbReference type="ARBA" id="ARBA00022741"/>
    </source>
</evidence>
<feature type="region of interest" description="Disordered" evidence="12">
    <location>
        <begin position="280"/>
        <end position="481"/>
    </location>
</feature>
<dbReference type="EMBL" id="CP030840">
    <property type="protein sequence ID" value="AXC14218.1"/>
    <property type="molecule type" value="Genomic_DNA"/>
</dbReference>
<dbReference type="SUPFAM" id="SSF50447">
    <property type="entry name" value="Translation proteins"/>
    <property type="match status" value="2"/>
</dbReference>
<feature type="compositionally biased region" description="Pro residues" evidence="12">
    <location>
        <begin position="141"/>
        <end position="152"/>
    </location>
</feature>
<keyword evidence="7 9" id="KW-0648">Protein biosynthesis</keyword>
<dbReference type="CDD" id="cd03702">
    <property type="entry name" value="IF2_mtIF2_II"/>
    <property type="match status" value="1"/>
</dbReference>
<dbReference type="Pfam" id="PF11987">
    <property type="entry name" value="IF-2"/>
    <property type="match status" value="1"/>
</dbReference>
<comment type="caution">
    <text evidence="9">Lacks conserved residue(s) required for the propagation of feature annotation.</text>
</comment>
<dbReference type="NCBIfam" id="TIGR00231">
    <property type="entry name" value="small_GTP"/>
    <property type="match status" value="1"/>
</dbReference>